<evidence type="ECO:0000259" key="11">
    <source>
        <dbReference type="PROSITE" id="PS51794"/>
    </source>
</evidence>
<evidence type="ECO:0000256" key="6">
    <source>
        <dbReference type="ARBA" id="ARBA00022741"/>
    </source>
</evidence>
<reference evidence="12" key="1">
    <citation type="submission" date="2020-08" db="EMBL/GenBank/DDBJ databases">
        <title>Genome public.</title>
        <authorList>
            <person name="Liu C."/>
            <person name="Sun Q."/>
        </authorList>
    </citation>
    <scope>NUCLEOTIDE SEQUENCE</scope>
    <source>
        <strain evidence="12">NSJ-32</strain>
    </source>
</reference>
<keyword evidence="7 10" id="KW-0067">ATP-binding</keyword>
<dbReference type="GO" id="GO:0005524">
    <property type="term" value="F:ATP binding"/>
    <property type="evidence" value="ECO:0007669"/>
    <property type="project" value="UniProtKB-UniRule"/>
</dbReference>
<keyword evidence="2 10" id="KW-1003">Cell membrane</keyword>
<dbReference type="EMBL" id="JACRSQ010000009">
    <property type="protein sequence ID" value="MBC8543426.1"/>
    <property type="molecule type" value="Genomic_DNA"/>
</dbReference>
<evidence type="ECO:0000256" key="5">
    <source>
        <dbReference type="ARBA" id="ARBA00022695"/>
    </source>
</evidence>
<keyword evidence="5 10" id="KW-0548">Nucleotidyltransferase</keyword>
<comment type="catalytic activity">
    <reaction evidence="1 10">
        <text>2 ATP = 3',3'-c-di-AMP + 2 diphosphate</text>
        <dbReference type="Rhea" id="RHEA:35655"/>
        <dbReference type="ChEBI" id="CHEBI:30616"/>
        <dbReference type="ChEBI" id="CHEBI:33019"/>
        <dbReference type="ChEBI" id="CHEBI:71500"/>
        <dbReference type="EC" id="2.7.7.85"/>
    </reaction>
</comment>
<dbReference type="Gene3D" id="3.40.1700.10">
    <property type="entry name" value="DNA integrity scanning protein, DisA, N-terminal domain"/>
    <property type="match status" value="1"/>
</dbReference>
<sequence>MEEFVRSFFEVDTNISAWALPDIRITDIIDILVIAFIIYELLIWFRKTRAWILLKGIFFLFAFAGVSIVLQLNMTQWIFKATINVGVIAVIIIFQPELRRALEQIGRGSFLSSVFNVESHTLSEENVEALVYAMEQMSSVKTGALIVIEQEVALGEYEQTGIPIDAAISSQLIMNIFEHNTPLHDGAMIIREDRILSATCYLPLSENQEISKELGTRHRAALGLSEISDSKIFVVSEETGHISMAYSGQLYRHIDGDFIRRELLGEKRSKVNKLKARLMRRKGGDGS</sequence>
<accession>A0A926I1V9</accession>
<dbReference type="PANTHER" id="PTHR34185:SF1">
    <property type="entry name" value="DIADENYLATE CYCLASE"/>
    <property type="match status" value="1"/>
</dbReference>
<dbReference type="PIRSF" id="PIRSF004793">
    <property type="entry name" value="UCP004793"/>
    <property type="match status" value="1"/>
</dbReference>
<keyword evidence="9 10" id="KW-0472">Membrane</keyword>
<comment type="caution">
    <text evidence="10">Lacks conserved residue(s) required for the propagation of feature annotation.</text>
</comment>
<comment type="subunit">
    <text evidence="10">Probably a homodimer.</text>
</comment>
<dbReference type="PANTHER" id="PTHR34185">
    <property type="entry name" value="DIADENYLATE CYCLASE"/>
    <property type="match status" value="1"/>
</dbReference>
<keyword evidence="3 10" id="KW-0808">Transferase</keyword>
<dbReference type="GO" id="GO:0106408">
    <property type="term" value="F:diadenylate cyclase activity"/>
    <property type="evidence" value="ECO:0007669"/>
    <property type="project" value="UniProtKB-EC"/>
</dbReference>
<evidence type="ECO:0000256" key="8">
    <source>
        <dbReference type="ARBA" id="ARBA00022989"/>
    </source>
</evidence>
<dbReference type="FunFam" id="3.40.1700.10:FF:000002">
    <property type="entry name" value="Diadenylate cyclase"/>
    <property type="match status" value="1"/>
</dbReference>
<dbReference type="AlphaFoldDB" id="A0A926I1V9"/>
<dbReference type="InterPro" id="IPR034701">
    <property type="entry name" value="CdaA"/>
</dbReference>
<comment type="function">
    <text evidence="10">Catalyzes the condensation of 2 ATP molecules into cyclic di-AMP (c-di-AMP), a second messenger used to regulate differing processes in different bacteria.</text>
</comment>
<evidence type="ECO:0000256" key="4">
    <source>
        <dbReference type="ARBA" id="ARBA00022692"/>
    </source>
</evidence>
<dbReference type="HAMAP" id="MF_01499">
    <property type="entry name" value="DacA"/>
    <property type="match status" value="1"/>
</dbReference>
<feature type="domain" description="DAC" evidence="11">
    <location>
        <begin position="95"/>
        <end position="256"/>
    </location>
</feature>
<dbReference type="Pfam" id="PF02457">
    <property type="entry name" value="DAC"/>
    <property type="match status" value="1"/>
</dbReference>
<dbReference type="EC" id="2.7.7.85" evidence="10"/>
<comment type="similarity">
    <text evidence="10">Belongs to the adenylate cyclase family. DacA/CdaA subfamily.</text>
</comment>
<dbReference type="InterPro" id="IPR003390">
    <property type="entry name" value="DNA_integrity_scan_DisA_N"/>
</dbReference>
<keyword evidence="8 10" id="KW-1133">Transmembrane helix</keyword>
<feature type="transmembrane region" description="Helical" evidence="10">
    <location>
        <begin position="52"/>
        <end position="71"/>
    </location>
</feature>
<evidence type="ECO:0000256" key="3">
    <source>
        <dbReference type="ARBA" id="ARBA00022679"/>
    </source>
</evidence>
<keyword evidence="13" id="KW-1185">Reference proteome</keyword>
<name>A0A926I1V9_9FIRM</name>
<evidence type="ECO:0000256" key="1">
    <source>
        <dbReference type="ARBA" id="ARBA00000877"/>
    </source>
</evidence>
<evidence type="ECO:0000256" key="10">
    <source>
        <dbReference type="HAMAP-Rule" id="MF_01499"/>
    </source>
</evidence>
<gene>
    <name evidence="10" type="primary">dacA</name>
    <name evidence="12" type="ORF">H8730_07705</name>
</gene>
<dbReference type="InterPro" id="IPR050338">
    <property type="entry name" value="DisA"/>
</dbReference>
<dbReference type="Pfam" id="PF19293">
    <property type="entry name" value="CdaA_N"/>
    <property type="match status" value="1"/>
</dbReference>
<feature type="transmembrane region" description="Helical" evidence="10">
    <location>
        <begin position="77"/>
        <end position="94"/>
    </location>
</feature>
<dbReference type="SUPFAM" id="SSF143597">
    <property type="entry name" value="YojJ-like"/>
    <property type="match status" value="1"/>
</dbReference>
<keyword evidence="4 10" id="KW-0812">Transmembrane</keyword>
<dbReference type="GO" id="GO:0006171">
    <property type="term" value="P:cAMP biosynthetic process"/>
    <property type="evidence" value="ECO:0007669"/>
    <property type="project" value="InterPro"/>
</dbReference>
<protein>
    <recommendedName>
        <fullName evidence="10">Diadenylate cyclase</fullName>
        <shortName evidence="10">DAC</shortName>
        <ecNumber evidence="10">2.7.7.85</ecNumber>
    </recommendedName>
    <alternativeName>
        <fullName evidence="10">Cyclic-di-AMP synthase</fullName>
        <shortName evidence="10">c-di-AMP synthase</shortName>
    </alternativeName>
</protein>
<dbReference type="InterPro" id="IPR045585">
    <property type="entry name" value="CdaA_N"/>
</dbReference>
<dbReference type="PROSITE" id="PS51794">
    <property type="entry name" value="DAC"/>
    <property type="match status" value="1"/>
</dbReference>
<dbReference type="InterPro" id="IPR036888">
    <property type="entry name" value="DNA_integrity_DisA_N_sf"/>
</dbReference>
<dbReference type="InterPro" id="IPR014046">
    <property type="entry name" value="C-di-AMP_synthase"/>
</dbReference>
<feature type="transmembrane region" description="Helical" evidence="10">
    <location>
        <begin position="28"/>
        <end position="45"/>
    </location>
</feature>
<organism evidence="12 13">
    <name type="scientific">Bianquea renquensis</name>
    <dbReference type="NCBI Taxonomy" id="2763661"/>
    <lineage>
        <taxon>Bacteria</taxon>
        <taxon>Bacillati</taxon>
        <taxon>Bacillota</taxon>
        <taxon>Clostridia</taxon>
        <taxon>Eubacteriales</taxon>
        <taxon>Bianqueaceae</taxon>
        <taxon>Bianquea</taxon>
    </lineage>
</organism>
<evidence type="ECO:0000313" key="12">
    <source>
        <dbReference type="EMBL" id="MBC8543426.1"/>
    </source>
</evidence>
<evidence type="ECO:0000256" key="2">
    <source>
        <dbReference type="ARBA" id="ARBA00022475"/>
    </source>
</evidence>
<dbReference type="NCBIfam" id="TIGR00159">
    <property type="entry name" value="diadenylate cyclase CdaA"/>
    <property type="match status" value="1"/>
</dbReference>
<dbReference type="Proteomes" id="UP000657006">
    <property type="component" value="Unassembled WGS sequence"/>
</dbReference>
<evidence type="ECO:0000256" key="9">
    <source>
        <dbReference type="ARBA" id="ARBA00023136"/>
    </source>
</evidence>
<evidence type="ECO:0000313" key="13">
    <source>
        <dbReference type="Proteomes" id="UP000657006"/>
    </source>
</evidence>
<evidence type="ECO:0000256" key="7">
    <source>
        <dbReference type="ARBA" id="ARBA00022840"/>
    </source>
</evidence>
<dbReference type="RefSeq" id="WP_177719594.1">
    <property type="nucleotide sequence ID" value="NZ_JACRSQ010000009.1"/>
</dbReference>
<dbReference type="GO" id="GO:0004016">
    <property type="term" value="F:adenylate cyclase activity"/>
    <property type="evidence" value="ECO:0007669"/>
    <property type="project" value="UniProtKB-UniRule"/>
</dbReference>
<comment type="caution">
    <text evidence="12">The sequence shown here is derived from an EMBL/GenBank/DDBJ whole genome shotgun (WGS) entry which is preliminary data.</text>
</comment>
<proteinExistence type="inferred from homology"/>
<keyword evidence="6 10" id="KW-0547">Nucleotide-binding</keyword>